<evidence type="ECO:0000256" key="5">
    <source>
        <dbReference type="ARBA" id="ARBA00022691"/>
    </source>
</evidence>
<keyword evidence="4 6" id="KW-0808">Transferase</keyword>
<dbReference type="SUPFAM" id="SSF53335">
    <property type="entry name" value="S-adenosyl-L-methionine-dependent methyltransferases"/>
    <property type="match status" value="1"/>
</dbReference>
<dbReference type="GO" id="GO:0016279">
    <property type="term" value="F:protein-lysine N-methyltransferase activity"/>
    <property type="evidence" value="ECO:0007669"/>
    <property type="project" value="TreeGrafter"/>
</dbReference>
<keyword evidence="3 6" id="KW-0489">Methyltransferase</keyword>
<keyword evidence="7" id="KW-0687">Ribonucleoprotein</keyword>
<evidence type="ECO:0000256" key="6">
    <source>
        <dbReference type="HAMAP-Rule" id="MF_00735"/>
    </source>
</evidence>
<evidence type="ECO:0000313" key="8">
    <source>
        <dbReference type="Proteomes" id="UP000253940"/>
    </source>
</evidence>
<dbReference type="InterPro" id="IPR050078">
    <property type="entry name" value="Ribosomal_L11_MeTrfase_PrmA"/>
</dbReference>
<dbReference type="EMBL" id="CP031222">
    <property type="protein sequence ID" value="AXI02990.1"/>
    <property type="molecule type" value="Genomic_DNA"/>
</dbReference>
<dbReference type="GO" id="GO:0005840">
    <property type="term" value="C:ribosome"/>
    <property type="evidence" value="ECO:0007669"/>
    <property type="project" value="UniProtKB-KW"/>
</dbReference>
<evidence type="ECO:0000256" key="1">
    <source>
        <dbReference type="ARBA" id="ARBA00009741"/>
    </source>
</evidence>
<feature type="binding site" evidence="6">
    <location>
        <position position="245"/>
    </location>
    <ligand>
        <name>S-adenosyl-L-methionine</name>
        <dbReference type="ChEBI" id="CHEBI:59789"/>
    </ligand>
</feature>
<accession>A0A345P6T1</accession>
<comment type="subcellular location">
    <subcellularLocation>
        <location evidence="6">Cytoplasm</location>
    </subcellularLocation>
</comment>
<keyword evidence="8" id="KW-1185">Reference proteome</keyword>
<comment type="catalytic activity">
    <reaction evidence="6">
        <text>L-lysyl-[protein] + 3 S-adenosyl-L-methionine = N(6),N(6),N(6)-trimethyl-L-lysyl-[protein] + 3 S-adenosyl-L-homocysteine + 3 H(+)</text>
        <dbReference type="Rhea" id="RHEA:54192"/>
        <dbReference type="Rhea" id="RHEA-COMP:9752"/>
        <dbReference type="Rhea" id="RHEA-COMP:13826"/>
        <dbReference type="ChEBI" id="CHEBI:15378"/>
        <dbReference type="ChEBI" id="CHEBI:29969"/>
        <dbReference type="ChEBI" id="CHEBI:57856"/>
        <dbReference type="ChEBI" id="CHEBI:59789"/>
        <dbReference type="ChEBI" id="CHEBI:61961"/>
    </reaction>
</comment>
<dbReference type="PANTHER" id="PTHR43648">
    <property type="entry name" value="ELECTRON TRANSFER FLAVOPROTEIN BETA SUBUNIT LYSINE METHYLTRANSFERASE"/>
    <property type="match status" value="1"/>
</dbReference>
<dbReference type="Pfam" id="PF06325">
    <property type="entry name" value="PrmA"/>
    <property type="match status" value="1"/>
</dbReference>
<dbReference type="Gene3D" id="3.40.50.150">
    <property type="entry name" value="Vaccinia Virus protein VP39"/>
    <property type="match status" value="1"/>
</dbReference>
<evidence type="ECO:0000313" key="7">
    <source>
        <dbReference type="EMBL" id="AXI02990.1"/>
    </source>
</evidence>
<feature type="binding site" evidence="6">
    <location>
        <position position="157"/>
    </location>
    <ligand>
        <name>S-adenosyl-L-methionine</name>
        <dbReference type="ChEBI" id="CHEBI:59789"/>
    </ligand>
</feature>
<dbReference type="HAMAP" id="MF_00735">
    <property type="entry name" value="Methyltr_PrmA"/>
    <property type="match status" value="1"/>
</dbReference>
<comment type="similarity">
    <text evidence="1 6">Belongs to the methyltransferase superfamily. PrmA family.</text>
</comment>
<protein>
    <recommendedName>
        <fullName evidence="6">Ribosomal protein L11 methyltransferase</fullName>
        <shortName evidence="6">L11 Mtase</shortName>
        <ecNumber evidence="6">2.1.1.-</ecNumber>
    </recommendedName>
</protein>
<reference evidence="7 8" key="1">
    <citation type="submission" date="2018-07" db="EMBL/GenBank/DDBJ databases">
        <title>Genome sequencing of Moraxellaceae gen. HYN0046.</title>
        <authorList>
            <person name="Kim M."/>
            <person name="Yi H."/>
        </authorList>
    </citation>
    <scope>NUCLEOTIDE SEQUENCE [LARGE SCALE GENOMIC DNA]</scope>
    <source>
        <strain evidence="7 8">HYN0046</strain>
    </source>
</reference>
<evidence type="ECO:0000256" key="4">
    <source>
        <dbReference type="ARBA" id="ARBA00022679"/>
    </source>
</evidence>
<organism evidence="7 8">
    <name type="scientific">Aquirhabdus parva</name>
    <dbReference type="NCBI Taxonomy" id="2283318"/>
    <lineage>
        <taxon>Bacteria</taxon>
        <taxon>Pseudomonadati</taxon>
        <taxon>Pseudomonadota</taxon>
        <taxon>Gammaproteobacteria</taxon>
        <taxon>Moraxellales</taxon>
        <taxon>Moraxellaceae</taxon>
        <taxon>Aquirhabdus</taxon>
    </lineage>
</organism>
<comment type="function">
    <text evidence="6">Methylates ribosomal protein L11.</text>
</comment>
<keyword evidence="2 6" id="KW-0963">Cytoplasm</keyword>
<dbReference type="KEGG" id="mbah:HYN46_09155"/>
<feature type="binding site" evidence="6">
    <location>
        <position position="178"/>
    </location>
    <ligand>
        <name>S-adenosyl-L-methionine</name>
        <dbReference type="ChEBI" id="CHEBI:59789"/>
    </ligand>
</feature>
<dbReference type="RefSeq" id="WP_114899100.1">
    <property type="nucleotide sequence ID" value="NZ_CP031222.1"/>
</dbReference>
<feature type="binding site" evidence="6">
    <location>
        <position position="200"/>
    </location>
    <ligand>
        <name>S-adenosyl-L-methionine</name>
        <dbReference type="ChEBI" id="CHEBI:59789"/>
    </ligand>
</feature>
<sequence>MRWLQIRFEVTKDEVQLVETLLESLGAVSVILDDAADQPLLEPLPGETPIWDQVIVTGLFNEVVDSFNIDLEHTHSEPTDPEQIIAFVQAQAPTVRAFYEYLEEQVWERSWMDHYEPIQCGENFWIVPEWLTPPDPNAVNLILDPGLAFGTGNHASTFLCLQWLGKTDLKDKVVIDYGCGSGILGVAALLLGAKQVYATDIDPQALLATRQNAAINGTESHIWVGLPEELNKQFPNLQSDVIVANILAKPLMELAPVFAEYSLPNGKIALAGLIEEQVEGIREAYAPWFDLNEQEFREENWCRLSGHRINK</sequence>
<dbReference type="OrthoDB" id="9785995at2"/>
<dbReference type="Proteomes" id="UP000253940">
    <property type="component" value="Chromosome"/>
</dbReference>
<keyword evidence="7" id="KW-0689">Ribosomal protein</keyword>
<evidence type="ECO:0000256" key="2">
    <source>
        <dbReference type="ARBA" id="ARBA00022490"/>
    </source>
</evidence>
<dbReference type="GO" id="GO:0032259">
    <property type="term" value="P:methylation"/>
    <property type="evidence" value="ECO:0007669"/>
    <property type="project" value="UniProtKB-KW"/>
</dbReference>
<dbReference type="GO" id="GO:0005829">
    <property type="term" value="C:cytosol"/>
    <property type="evidence" value="ECO:0007669"/>
    <property type="project" value="TreeGrafter"/>
</dbReference>
<dbReference type="InterPro" id="IPR029063">
    <property type="entry name" value="SAM-dependent_MTases_sf"/>
</dbReference>
<keyword evidence="5 6" id="KW-0949">S-adenosyl-L-methionine</keyword>
<proteinExistence type="inferred from homology"/>
<name>A0A345P6T1_9GAMM</name>
<dbReference type="CDD" id="cd02440">
    <property type="entry name" value="AdoMet_MTases"/>
    <property type="match status" value="1"/>
</dbReference>
<dbReference type="PIRSF" id="PIRSF000401">
    <property type="entry name" value="RPL11_MTase"/>
    <property type="match status" value="1"/>
</dbReference>
<gene>
    <name evidence="6" type="primary">prmA</name>
    <name evidence="7" type="ORF">HYN46_09155</name>
</gene>
<dbReference type="NCBIfam" id="TIGR00406">
    <property type="entry name" value="prmA"/>
    <property type="match status" value="1"/>
</dbReference>
<dbReference type="EC" id="2.1.1.-" evidence="6"/>
<evidence type="ECO:0000256" key="3">
    <source>
        <dbReference type="ARBA" id="ARBA00022603"/>
    </source>
</evidence>
<dbReference type="AlphaFoldDB" id="A0A345P6T1"/>
<dbReference type="InterPro" id="IPR004498">
    <property type="entry name" value="Ribosomal_PrmA_MeTrfase"/>
</dbReference>
<dbReference type="PANTHER" id="PTHR43648:SF1">
    <property type="entry name" value="ELECTRON TRANSFER FLAVOPROTEIN BETA SUBUNIT LYSINE METHYLTRANSFERASE"/>
    <property type="match status" value="1"/>
</dbReference>